<organism evidence="6 7">
    <name type="scientific">Ceriporiopsis subvermispora (strain B)</name>
    <name type="common">White-rot fungus</name>
    <name type="synonym">Gelatoporia subvermispora</name>
    <dbReference type="NCBI Taxonomy" id="914234"/>
    <lineage>
        <taxon>Eukaryota</taxon>
        <taxon>Fungi</taxon>
        <taxon>Dikarya</taxon>
        <taxon>Basidiomycota</taxon>
        <taxon>Agaricomycotina</taxon>
        <taxon>Agaricomycetes</taxon>
        <taxon>Polyporales</taxon>
        <taxon>Gelatoporiaceae</taxon>
        <taxon>Gelatoporia</taxon>
    </lineage>
</organism>
<dbReference type="PANTHER" id="PTHR17598:SF13">
    <property type="entry name" value="DNA POLYMERASE DELTA SUBUNIT 3"/>
    <property type="match status" value="1"/>
</dbReference>
<dbReference type="GO" id="GO:0003887">
    <property type="term" value="F:DNA-directed DNA polymerase activity"/>
    <property type="evidence" value="ECO:0007669"/>
    <property type="project" value="TreeGrafter"/>
</dbReference>
<dbReference type="STRING" id="914234.M2QUD9"/>
<feature type="compositionally biased region" description="Basic and acidic residues" evidence="5">
    <location>
        <begin position="378"/>
        <end position="390"/>
    </location>
</feature>
<feature type="compositionally biased region" description="Basic and acidic residues" evidence="5">
    <location>
        <begin position="276"/>
        <end position="289"/>
    </location>
</feature>
<keyword evidence="7" id="KW-1185">Reference proteome</keyword>
<dbReference type="EMBL" id="KB445792">
    <property type="protein sequence ID" value="EMD40683.1"/>
    <property type="molecule type" value="Genomic_DNA"/>
</dbReference>
<dbReference type="InterPro" id="IPR041913">
    <property type="entry name" value="POLD3_sf"/>
</dbReference>
<evidence type="ECO:0000256" key="1">
    <source>
        <dbReference type="ARBA" id="ARBA00004123"/>
    </source>
</evidence>
<reference evidence="6 7" key="1">
    <citation type="journal article" date="2012" name="Proc. Natl. Acad. Sci. U.S.A.">
        <title>Comparative genomics of Ceriporiopsis subvermispora and Phanerochaete chrysosporium provide insight into selective ligninolysis.</title>
        <authorList>
            <person name="Fernandez-Fueyo E."/>
            <person name="Ruiz-Duenas F.J."/>
            <person name="Ferreira P."/>
            <person name="Floudas D."/>
            <person name="Hibbett D.S."/>
            <person name="Canessa P."/>
            <person name="Larrondo L.F."/>
            <person name="James T.Y."/>
            <person name="Seelenfreund D."/>
            <person name="Lobos S."/>
            <person name="Polanco R."/>
            <person name="Tello M."/>
            <person name="Honda Y."/>
            <person name="Watanabe T."/>
            <person name="Watanabe T."/>
            <person name="Ryu J.S."/>
            <person name="Kubicek C.P."/>
            <person name="Schmoll M."/>
            <person name="Gaskell J."/>
            <person name="Hammel K.E."/>
            <person name="St John F.J."/>
            <person name="Vanden Wymelenberg A."/>
            <person name="Sabat G."/>
            <person name="Splinter BonDurant S."/>
            <person name="Syed K."/>
            <person name="Yadav J.S."/>
            <person name="Doddapaneni H."/>
            <person name="Subramanian V."/>
            <person name="Lavin J.L."/>
            <person name="Oguiza J.A."/>
            <person name="Perez G."/>
            <person name="Pisabarro A.G."/>
            <person name="Ramirez L."/>
            <person name="Santoyo F."/>
            <person name="Master E."/>
            <person name="Coutinho P.M."/>
            <person name="Henrissat B."/>
            <person name="Lombard V."/>
            <person name="Magnuson J.K."/>
            <person name="Kuees U."/>
            <person name="Hori C."/>
            <person name="Igarashi K."/>
            <person name="Samejima M."/>
            <person name="Held B.W."/>
            <person name="Barry K.W."/>
            <person name="LaButti K.M."/>
            <person name="Lapidus A."/>
            <person name="Lindquist E.A."/>
            <person name="Lucas S.M."/>
            <person name="Riley R."/>
            <person name="Salamov A.A."/>
            <person name="Hoffmeister D."/>
            <person name="Schwenk D."/>
            <person name="Hadar Y."/>
            <person name="Yarden O."/>
            <person name="de Vries R.P."/>
            <person name="Wiebenga A."/>
            <person name="Stenlid J."/>
            <person name="Eastwood D."/>
            <person name="Grigoriev I.V."/>
            <person name="Berka R.M."/>
            <person name="Blanchette R.A."/>
            <person name="Kersten P."/>
            <person name="Martinez A.T."/>
            <person name="Vicuna R."/>
            <person name="Cullen D."/>
        </authorList>
    </citation>
    <scope>NUCLEOTIDE SEQUENCE [LARGE SCALE GENOMIC DNA]</scope>
    <source>
        <strain evidence="6 7">B</strain>
    </source>
</reference>
<evidence type="ECO:0000256" key="4">
    <source>
        <dbReference type="ARBA" id="ARBA00023242"/>
    </source>
</evidence>
<dbReference type="HOGENOM" id="CLU_023879_0_0_1"/>
<protein>
    <recommendedName>
        <fullName evidence="2">DNA polymerase delta subunit 3</fullName>
    </recommendedName>
</protein>
<dbReference type="Gene3D" id="3.90.1030.20">
    <property type="entry name" value="DNA polymerase delta, p66 (Cdc27) subunit, wHTH domain"/>
    <property type="match status" value="1"/>
</dbReference>
<dbReference type="InterPro" id="IPR019038">
    <property type="entry name" value="POLD3"/>
</dbReference>
<sequence>MEVTYRYLSRELGLHVNVAKNYLASFHASTSSSGSAHATYLVTGQMQSPAEKHMNNAVNGESDMDVDMENTPKREQEDSEVVPCTKILLVAEGDLPGVRGQFARIFSEHIYSLSPAPLTDAGLICDPLPVVWEKDNAKSKDASVLLGRITGLHSGKPNAAVASSSRLPAVKPKEPTMKRAPAPASKEEENPAKLKIDAEPKAKEAPKPKPSGKLDWSKAKPKLKETPKPAEEDKGADVKAKAADSKAAKAEEAKRTKANAPQIKKEPSPDTSSADASEKPIVRKGEPKRGTKRKSVLPAFSDSEDETPPKQDPVAKITTRVKKNVVLSDDDEEDEMPVRSRSKRAPTAKANGKVKVPSSDSEADRSVRAMMDIDDDEVVRASRPEPKASEEPEDAPMEDADAVHDSEPERVKAKPKKRKEKKVIPVGRNGLKKKRVMKSRTKIDDKGYMVTEDYSSYESVDEETEEAGAPEAPAKKGRAAKPKQPAAEPKLKVKEPREEARTKTSEAGKRATGTKAQGNIMNFFGKK</sequence>
<dbReference type="GO" id="GO:0006297">
    <property type="term" value="P:nucleotide-excision repair, DNA gap filling"/>
    <property type="evidence" value="ECO:0007669"/>
    <property type="project" value="TreeGrafter"/>
</dbReference>
<feature type="compositionally biased region" description="Basic residues" evidence="5">
    <location>
        <begin position="430"/>
        <end position="440"/>
    </location>
</feature>
<evidence type="ECO:0000313" key="7">
    <source>
        <dbReference type="Proteomes" id="UP000016930"/>
    </source>
</evidence>
<feature type="compositionally biased region" description="Basic and acidic residues" evidence="5">
    <location>
        <begin position="401"/>
        <end position="412"/>
    </location>
</feature>
<dbReference type="Pfam" id="PF09507">
    <property type="entry name" value="CDC27"/>
    <property type="match status" value="1"/>
</dbReference>
<feature type="region of interest" description="Disordered" evidence="5">
    <location>
        <begin position="456"/>
        <end position="527"/>
    </location>
</feature>
<dbReference type="OrthoDB" id="514823at2759"/>
<comment type="subcellular location">
    <subcellularLocation>
        <location evidence="1">Nucleus</location>
    </subcellularLocation>
</comment>
<feature type="compositionally biased region" description="Basic and acidic residues" evidence="5">
    <location>
        <begin position="489"/>
        <end position="509"/>
    </location>
</feature>
<feature type="compositionally biased region" description="Acidic residues" evidence="5">
    <location>
        <begin position="391"/>
        <end position="400"/>
    </location>
</feature>
<dbReference type="PANTHER" id="PTHR17598">
    <property type="entry name" value="DNA POLYMERASE DELTA SUBUNIT 3"/>
    <property type="match status" value="1"/>
</dbReference>
<evidence type="ECO:0000256" key="3">
    <source>
        <dbReference type="ARBA" id="ARBA00022705"/>
    </source>
</evidence>
<evidence type="ECO:0000256" key="5">
    <source>
        <dbReference type="SAM" id="MobiDB-lite"/>
    </source>
</evidence>
<evidence type="ECO:0000313" key="6">
    <source>
        <dbReference type="EMBL" id="EMD40683.1"/>
    </source>
</evidence>
<dbReference type="GO" id="GO:0006271">
    <property type="term" value="P:DNA strand elongation involved in DNA replication"/>
    <property type="evidence" value="ECO:0007669"/>
    <property type="project" value="TreeGrafter"/>
</dbReference>
<feature type="region of interest" description="Disordered" evidence="5">
    <location>
        <begin position="152"/>
        <end position="444"/>
    </location>
</feature>
<feature type="compositionally biased region" description="Basic and acidic residues" evidence="5">
    <location>
        <begin position="185"/>
        <end position="207"/>
    </location>
</feature>
<dbReference type="Proteomes" id="UP000016930">
    <property type="component" value="Unassembled WGS sequence"/>
</dbReference>
<gene>
    <name evidence="6" type="ORF">CERSUDRAFT_91421</name>
</gene>
<feature type="compositionally biased region" description="Acidic residues" evidence="5">
    <location>
        <begin position="459"/>
        <end position="468"/>
    </location>
</feature>
<keyword evidence="4" id="KW-0539">Nucleus</keyword>
<dbReference type="AlphaFoldDB" id="M2QUD9"/>
<dbReference type="GO" id="GO:1904161">
    <property type="term" value="P:DNA synthesis involved in UV-damage excision repair"/>
    <property type="evidence" value="ECO:0007669"/>
    <property type="project" value="TreeGrafter"/>
</dbReference>
<dbReference type="GO" id="GO:0043625">
    <property type="term" value="C:delta DNA polymerase complex"/>
    <property type="evidence" value="ECO:0007669"/>
    <property type="project" value="InterPro"/>
</dbReference>
<name>M2QUD9_CERS8</name>
<proteinExistence type="predicted"/>
<evidence type="ECO:0000256" key="2">
    <source>
        <dbReference type="ARBA" id="ARBA00017589"/>
    </source>
</evidence>
<feature type="compositionally biased region" description="Basic and acidic residues" evidence="5">
    <location>
        <begin position="215"/>
        <end position="255"/>
    </location>
</feature>
<accession>M2QUD9</accession>
<keyword evidence="3" id="KW-0235">DNA replication</keyword>